<proteinExistence type="predicted"/>
<protein>
    <submittedName>
        <fullName evidence="3">ATP/GTP-binding protein</fullName>
    </submittedName>
</protein>
<feature type="domain" description="PELOTA RNA-binding" evidence="2">
    <location>
        <begin position="291"/>
        <end position="371"/>
    </location>
</feature>
<sequence>MTTPLTPPLSGPGFGSYVPGEVTWLLKDLSHVALEGAIAEREKAIQSGRAHYAESLPVEFQPDEEYQKLFRTALSESADRLATAIGAVTDLLIADRGTELTLVSLARAGTPVGILMRRWAQLIHGLDLPHYTISIVRDRGIDAVALDYITARHRPESVVFVDGWTGKGAIARELSAALAEYAAAGGPMLSDDLAVLADPGYCVRTFGTRDDFLIASACLNSTVSGLVSRTVLNSDYIGPGEFHGAKFYADLAPFDVSYLLLDTVTDRFDAVREDAARQCAQVLASDREPTWAGWRSIEQVQHDYGLGSINFVKPGVGETTRVLLRRVPWKILVDAPDRPEHDHIRLLAAQRDVPVEVVDGLAYSCVGLIKENTE</sequence>
<evidence type="ECO:0000259" key="2">
    <source>
        <dbReference type="Pfam" id="PF15608"/>
    </source>
</evidence>
<dbReference type="Pfam" id="PF15608">
    <property type="entry name" value="PELOTA_1"/>
    <property type="match status" value="1"/>
</dbReference>
<evidence type="ECO:0000313" key="3">
    <source>
        <dbReference type="EMBL" id="QHN37922.1"/>
    </source>
</evidence>
<gene>
    <name evidence="3" type="ORF">GII30_00845</name>
</gene>
<dbReference type="InterPro" id="IPR028157">
    <property type="entry name" value="PELOTA_dom"/>
</dbReference>
<dbReference type="InterPro" id="IPR048336">
    <property type="entry name" value="StiP-like"/>
</dbReference>
<dbReference type="RefSeq" id="WP_005191888.1">
    <property type="nucleotide sequence ID" value="NZ_CP045804.1"/>
</dbReference>
<evidence type="ECO:0000259" key="1">
    <source>
        <dbReference type="Pfam" id="PF11202"/>
    </source>
</evidence>
<dbReference type="AlphaFoldDB" id="A0A857KSI3"/>
<name>A0A857KSI3_9ACTN</name>
<dbReference type="EMBL" id="CP045810">
    <property type="protein sequence ID" value="QHN37922.1"/>
    <property type="molecule type" value="Genomic_DNA"/>
</dbReference>
<reference evidence="3" key="1">
    <citation type="journal article" date="2021" name="Nat. Microbiol.">
        <title>Cocultivation of an ultrasmall environmental parasitic bacterium with lytic ability against bacteria associated with wastewater foams.</title>
        <authorList>
            <person name="Batinovic S."/>
            <person name="Rose J.J.A."/>
            <person name="Ratcliffe J."/>
            <person name="Seviour R.J."/>
            <person name="Petrovski S."/>
        </authorList>
    </citation>
    <scope>NUCLEOTIDE SEQUENCE</scope>
    <source>
        <strain evidence="3">CON44</strain>
    </source>
</reference>
<accession>A0A857KSI3</accession>
<dbReference type="InterPro" id="IPR011215">
    <property type="entry name" value="StiP_N"/>
</dbReference>
<dbReference type="PIRSF" id="PIRSF020979">
    <property type="entry name" value="UCP020979"/>
    <property type="match status" value="1"/>
</dbReference>
<feature type="domain" description="Cysteine protease StiP N-terminal" evidence="1">
    <location>
        <begin position="15"/>
        <end position="264"/>
    </location>
</feature>
<dbReference type="Pfam" id="PF11202">
    <property type="entry name" value="StiP"/>
    <property type="match status" value="1"/>
</dbReference>
<organism evidence="3">
    <name type="scientific">Gordonia amarae</name>
    <dbReference type="NCBI Taxonomy" id="36821"/>
    <lineage>
        <taxon>Bacteria</taxon>
        <taxon>Bacillati</taxon>
        <taxon>Actinomycetota</taxon>
        <taxon>Actinomycetes</taxon>
        <taxon>Mycobacteriales</taxon>
        <taxon>Gordoniaceae</taxon>
        <taxon>Gordonia</taxon>
    </lineage>
</organism>